<dbReference type="Proteomes" id="UP000317366">
    <property type="component" value="Unassembled WGS sequence"/>
</dbReference>
<dbReference type="AlphaFoldDB" id="A0A538TNS6"/>
<accession>A0A538TNS6</accession>
<feature type="signal peptide" evidence="1">
    <location>
        <begin position="1"/>
        <end position="32"/>
    </location>
</feature>
<evidence type="ECO:0000256" key="1">
    <source>
        <dbReference type="SAM" id="SignalP"/>
    </source>
</evidence>
<organism evidence="2 3">
    <name type="scientific">Eiseniibacteriota bacterium</name>
    <dbReference type="NCBI Taxonomy" id="2212470"/>
    <lineage>
        <taxon>Bacteria</taxon>
        <taxon>Candidatus Eiseniibacteriota</taxon>
    </lineage>
</organism>
<proteinExistence type="predicted"/>
<protein>
    <recommendedName>
        <fullName evidence="4">Secreted protein</fullName>
    </recommendedName>
</protein>
<feature type="chain" id="PRO_5021797620" description="Secreted protein" evidence="1">
    <location>
        <begin position="33"/>
        <end position="193"/>
    </location>
</feature>
<sequence>MRHSESRNHLSYALASIFCSLLLVTATTTAWANPKPIPAGSKLVFNFNVIGYPAGKTYGGDCGDGHRIFVNRDAKGAVVRILNSTTDWSIVDCNATSDHAAALATNQAGIYDIYVRILGKMGGNLHVCADTLSDFQNGETLCQVGTIDLTRGKQSKFQIAPSAMFDASLIDLIWTVDTNADFRIAQFRVYSRP</sequence>
<reference evidence="2 3" key="1">
    <citation type="journal article" date="2019" name="Nat. Microbiol.">
        <title>Mediterranean grassland soil C-N compound turnover is dependent on rainfall and depth, and is mediated by genomically divergent microorganisms.</title>
        <authorList>
            <person name="Diamond S."/>
            <person name="Andeer P.F."/>
            <person name="Li Z."/>
            <person name="Crits-Christoph A."/>
            <person name="Burstein D."/>
            <person name="Anantharaman K."/>
            <person name="Lane K.R."/>
            <person name="Thomas B.C."/>
            <person name="Pan C."/>
            <person name="Northen T.R."/>
            <person name="Banfield J.F."/>
        </authorList>
    </citation>
    <scope>NUCLEOTIDE SEQUENCE [LARGE SCALE GENOMIC DNA]</scope>
    <source>
        <strain evidence="2">WS_7</strain>
    </source>
</reference>
<comment type="caution">
    <text evidence="2">The sequence shown here is derived from an EMBL/GenBank/DDBJ whole genome shotgun (WGS) entry which is preliminary data.</text>
</comment>
<keyword evidence="1" id="KW-0732">Signal</keyword>
<evidence type="ECO:0008006" key="4">
    <source>
        <dbReference type="Google" id="ProtNLM"/>
    </source>
</evidence>
<evidence type="ECO:0000313" key="2">
    <source>
        <dbReference type="EMBL" id="TMQ65287.1"/>
    </source>
</evidence>
<evidence type="ECO:0000313" key="3">
    <source>
        <dbReference type="Proteomes" id="UP000317366"/>
    </source>
</evidence>
<gene>
    <name evidence="2" type="ORF">E6K77_03050</name>
</gene>
<name>A0A538TNS6_UNCEI</name>
<dbReference type="EMBL" id="VBOX01000023">
    <property type="protein sequence ID" value="TMQ65287.1"/>
    <property type="molecule type" value="Genomic_DNA"/>
</dbReference>